<organism evidence="16 17">
    <name type="scientific">Leishmania braziliensis</name>
    <dbReference type="NCBI Taxonomy" id="5660"/>
    <lineage>
        <taxon>Eukaryota</taxon>
        <taxon>Discoba</taxon>
        <taxon>Euglenozoa</taxon>
        <taxon>Kinetoplastea</taxon>
        <taxon>Metakinetoplastina</taxon>
        <taxon>Trypanosomatida</taxon>
        <taxon>Trypanosomatidae</taxon>
        <taxon>Leishmaniinae</taxon>
        <taxon>Leishmania</taxon>
        <taxon>Leishmania braziliensis species complex</taxon>
    </lineage>
</organism>
<dbReference type="PROSITE" id="PS50011">
    <property type="entry name" value="PROTEIN_KINASE_DOM"/>
    <property type="match status" value="1"/>
</dbReference>
<dbReference type="Gene3D" id="1.10.510.10">
    <property type="entry name" value="Transferase(Phosphotransferase) domain 1"/>
    <property type="match status" value="1"/>
</dbReference>
<evidence type="ECO:0000256" key="6">
    <source>
        <dbReference type="ARBA" id="ARBA00022723"/>
    </source>
</evidence>
<evidence type="ECO:0000256" key="2">
    <source>
        <dbReference type="ARBA" id="ARBA00010886"/>
    </source>
</evidence>
<feature type="region of interest" description="Disordered" evidence="14">
    <location>
        <begin position="1073"/>
        <end position="1134"/>
    </location>
</feature>
<feature type="region of interest" description="Disordered" evidence="14">
    <location>
        <begin position="989"/>
        <end position="1016"/>
    </location>
</feature>
<evidence type="ECO:0000256" key="12">
    <source>
        <dbReference type="ARBA" id="ARBA00048679"/>
    </source>
</evidence>
<dbReference type="InterPro" id="IPR008271">
    <property type="entry name" value="Ser/Thr_kinase_AS"/>
</dbReference>
<dbReference type="GO" id="GO:0106310">
    <property type="term" value="F:protein serine kinase activity"/>
    <property type="evidence" value="ECO:0007669"/>
    <property type="project" value="RHEA"/>
</dbReference>
<keyword evidence="8 16" id="KW-0418">Kinase</keyword>
<dbReference type="PROSITE" id="PS00107">
    <property type="entry name" value="PROTEIN_KINASE_ATP"/>
    <property type="match status" value="1"/>
</dbReference>
<dbReference type="KEGG" id="lbz:LBRM_32_0330"/>
<dbReference type="CDD" id="cd08215">
    <property type="entry name" value="STKc_Nek"/>
    <property type="match status" value="1"/>
</dbReference>
<dbReference type="InterPro" id="IPR051131">
    <property type="entry name" value="NEK_Ser/Thr_kinase_NIMA"/>
</dbReference>
<evidence type="ECO:0000256" key="3">
    <source>
        <dbReference type="ARBA" id="ARBA00012513"/>
    </source>
</evidence>
<feature type="domain" description="Protein kinase" evidence="15">
    <location>
        <begin position="4"/>
        <end position="258"/>
    </location>
</feature>
<keyword evidence="17" id="KW-1185">Reference proteome</keyword>
<evidence type="ECO:0000313" key="16">
    <source>
        <dbReference type="EMBL" id="CAM42828.1"/>
    </source>
</evidence>
<feature type="compositionally biased region" description="Basic and acidic residues" evidence="14">
    <location>
        <begin position="683"/>
        <end position="692"/>
    </location>
</feature>
<dbReference type="PRINTS" id="PR00109">
    <property type="entry name" value="TYRKINASE"/>
</dbReference>
<dbReference type="SMART" id="SM00220">
    <property type="entry name" value="S_TKc"/>
    <property type="match status" value="1"/>
</dbReference>
<keyword evidence="10" id="KW-0460">Magnesium</keyword>
<feature type="region of interest" description="Disordered" evidence="14">
    <location>
        <begin position="513"/>
        <end position="913"/>
    </location>
</feature>
<proteinExistence type="inferred from homology"/>
<evidence type="ECO:0000313" key="17">
    <source>
        <dbReference type="Proteomes" id="UP000007258"/>
    </source>
</evidence>
<reference evidence="16 17" key="2">
    <citation type="journal article" date="2011" name="Genome Res.">
        <title>Chromosome and gene copy number variation allow major structural change between species and strains of Leishmania.</title>
        <authorList>
            <person name="Rogers M.B."/>
            <person name="Hilley J.D."/>
            <person name="Dickens N.J."/>
            <person name="Wilkes J."/>
            <person name="Bates P.A."/>
            <person name="Depledge D.P."/>
            <person name="Harris D."/>
            <person name="Her Y."/>
            <person name="Herzyk P."/>
            <person name="Imamura H."/>
            <person name="Otto T.D."/>
            <person name="Sanders M."/>
            <person name="Seeger K."/>
            <person name="Dujardin J.C."/>
            <person name="Berriman M."/>
            <person name="Smith D.F."/>
            <person name="Hertz-Fowler C."/>
            <person name="Mottram J.C."/>
        </authorList>
    </citation>
    <scope>NUCLEOTIDE SEQUENCE [LARGE SCALE GENOMIC DNA]</scope>
    <source>
        <strain evidence="16 17">MHOM/BR/75/M2904</strain>
    </source>
</reference>
<dbReference type="EC" id="2.7.11.1" evidence="3"/>
<evidence type="ECO:0000256" key="1">
    <source>
        <dbReference type="ARBA" id="ARBA00001946"/>
    </source>
</evidence>
<feature type="compositionally biased region" description="Basic and acidic residues" evidence="14">
    <location>
        <begin position="513"/>
        <end position="538"/>
    </location>
</feature>
<reference evidence="16 17" key="1">
    <citation type="journal article" date="2007" name="Nat. Genet.">
        <title>Comparative genomic analysis of three Leishmania species that cause diverse human disease.</title>
        <authorList>
            <person name="Peacock C.S."/>
            <person name="Seeger K."/>
            <person name="Harris D."/>
            <person name="Murphy L."/>
            <person name="Ruiz J.C."/>
            <person name="Quail M.A."/>
            <person name="Peters N."/>
            <person name="Adlem E."/>
            <person name="Tivey A."/>
            <person name="Aslett M."/>
            <person name="Kerhornou A."/>
            <person name="Ivens A."/>
            <person name="Fraser A."/>
            <person name="Rajandream M.A."/>
            <person name="Carver T."/>
            <person name="Norbertczak H."/>
            <person name="Chillingworth T."/>
            <person name="Hance Z."/>
            <person name="Jagels K."/>
            <person name="Moule S."/>
            <person name="Ormond D."/>
            <person name="Rutter S."/>
            <person name="Squares R."/>
            <person name="Whitehead S."/>
            <person name="Rabbinowitsch E."/>
            <person name="Arrowsmith C."/>
            <person name="White B."/>
            <person name="Thurston S."/>
            <person name="Bringaud F."/>
            <person name="Baldauf S.L."/>
            <person name="Faulconbridge A."/>
            <person name="Jeffares D."/>
            <person name="Depledge D.P."/>
            <person name="Oyola S.O."/>
            <person name="Hilley J.D."/>
            <person name="Brito L.O."/>
            <person name="Tosi L.R."/>
            <person name="Barrell B."/>
            <person name="Cruz A.K."/>
            <person name="Mottram J.C."/>
            <person name="Smith D.F."/>
            <person name="Berriman M."/>
        </authorList>
    </citation>
    <scope>NUCLEOTIDE SEQUENCE [LARGE SCALE GENOMIC DNA]</scope>
    <source>
        <strain evidence="16 17">MHOM/BR/75/M2904</strain>
    </source>
</reference>
<dbReference type="Gene3D" id="3.30.200.20">
    <property type="entry name" value="Phosphorylase Kinase, domain 1"/>
    <property type="match status" value="1"/>
</dbReference>
<dbReference type="GO" id="GO:0046872">
    <property type="term" value="F:metal ion binding"/>
    <property type="evidence" value="ECO:0007669"/>
    <property type="project" value="UniProtKB-KW"/>
</dbReference>
<dbReference type="InParanoid" id="A4HK07"/>
<evidence type="ECO:0000256" key="14">
    <source>
        <dbReference type="SAM" id="MobiDB-lite"/>
    </source>
</evidence>
<feature type="compositionally biased region" description="Polar residues" evidence="14">
    <location>
        <begin position="633"/>
        <end position="649"/>
    </location>
</feature>
<dbReference type="InterPro" id="IPR001245">
    <property type="entry name" value="Ser-Thr/Tyr_kinase_cat_dom"/>
</dbReference>
<dbReference type="GO" id="GO:0004674">
    <property type="term" value="F:protein serine/threonine kinase activity"/>
    <property type="evidence" value="ECO:0007669"/>
    <property type="project" value="UniProtKB-KW"/>
</dbReference>
<feature type="region of interest" description="Disordered" evidence="14">
    <location>
        <begin position="390"/>
        <end position="450"/>
    </location>
</feature>
<feature type="compositionally biased region" description="Basic and acidic residues" evidence="14">
    <location>
        <begin position="1116"/>
        <end position="1130"/>
    </location>
</feature>
<evidence type="ECO:0000256" key="7">
    <source>
        <dbReference type="ARBA" id="ARBA00022741"/>
    </source>
</evidence>
<feature type="compositionally biased region" description="Basic and acidic residues" evidence="14">
    <location>
        <begin position="764"/>
        <end position="788"/>
    </location>
</feature>
<keyword evidence="5 16" id="KW-0808">Transferase</keyword>
<feature type="compositionally biased region" description="Acidic residues" evidence="14">
    <location>
        <begin position="1298"/>
        <end position="1311"/>
    </location>
</feature>
<dbReference type="EMBL" id="FR799007">
    <property type="protein sequence ID" value="CAM42828.1"/>
    <property type="molecule type" value="Genomic_DNA"/>
</dbReference>
<comment type="catalytic activity">
    <reaction evidence="11">
        <text>L-threonyl-[protein] + ATP = O-phospho-L-threonyl-[protein] + ADP + H(+)</text>
        <dbReference type="Rhea" id="RHEA:46608"/>
        <dbReference type="Rhea" id="RHEA-COMP:11060"/>
        <dbReference type="Rhea" id="RHEA-COMP:11605"/>
        <dbReference type="ChEBI" id="CHEBI:15378"/>
        <dbReference type="ChEBI" id="CHEBI:30013"/>
        <dbReference type="ChEBI" id="CHEBI:30616"/>
        <dbReference type="ChEBI" id="CHEBI:61977"/>
        <dbReference type="ChEBI" id="CHEBI:456216"/>
        <dbReference type="EC" id="2.7.11.1"/>
    </reaction>
</comment>
<feature type="binding site" evidence="13">
    <location>
        <position position="33"/>
    </location>
    <ligand>
        <name>ATP</name>
        <dbReference type="ChEBI" id="CHEBI:30616"/>
    </ligand>
</feature>
<gene>
    <name evidence="16" type="ORF">LBRM_32_0330</name>
</gene>
<dbReference type="SUPFAM" id="SSF56112">
    <property type="entry name" value="Protein kinase-like (PK-like)"/>
    <property type="match status" value="1"/>
</dbReference>
<comment type="similarity">
    <text evidence="2">Belongs to the protein kinase superfamily. NEK Ser/Thr protein kinase family. NIMA subfamily.</text>
</comment>
<dbReference type="FunFam" id="3.30.200.20:FF:000097">
    <property type="entry name" value="Probable serine/threonine-protein kinase nek1"/>
    <property type="match status" value="1"/>
</dbReference>
<dbReference type="PROSITE" id="PS00108">
    <property type="entry name" value="PROTEIN_KINASE_ST"/>
    <property type="match status" value="1"/>
</dbReference>
<feature type="compositionally biased region" description="Basic and acidic residues" evidence="14">
    <location>
        <begin position="996"/>
        <end position="1016"/>
    </location>
</feature>
<dbReference type="FunFam" id="1.10.510.10:FF:000172">
    <property type="entry name" value="serine/threonine-protein kinase Nek1 isoform X1"/>
    <property type="match status" value="1"/>
</dbReference>
<keyword evidence="7 13" id="KW-0547">Nucleotide-binding</keyword>
<dbReference type="VEuPathDB" id="TriTrypDB:LbrM.32.0330"/>
<keyword evidence="6" id="KW-0479">Metal-binding</keyword>
<feature type="region of interest" description="Disordered" evidence="14">
    <location>
        <begin position="290"/>
        <end position="374"/>
    </location>
</feature>
<dbReference type="PANTHER" id="PTHR44899">
    <property type="entry name" value="CAMK FAMILY PROTEIN KINASE"/>
    <property type="match status" value="1"/>
</dbReference>
<evidence type="ECO:0000256" key="9">
    <source>
        <dbReference type="ARBA" id="ARBA00022840"/>
    </source>
</evidence>
<evidence type="ECO:0000259" key="15">
    <source>
        <dbReference type="PROSITE" id="PS50011"/>
    </source>
</evidence>
<feature type="compositionally biased region" description="Low complexity" evidence="14">
    <location>
        <begin position="399"/>
        <end position="408"/>
    </location>
</feature>
<keyword evidence="9 13" id="KW-0067">ATP-binding</keyword>
<evidence type="ECO:0000256" key="8">
    <source>
        <dbReference type="ARBA" id="ARBA00022777"/>
    </source>
</evidence>
<dbReference type="GeneID" id="5418314"/>
<feature type="compositionally biased region" description="Polar residues" evidence="14">
    <location>
        <begin position="870"/>
        <end position="879"/>
    </location>
</feature>
<keyword evidence="4" id="KW-0723">Serine/threonine-protein kinase</keyword>
<dbReference type="GO" id="GO:0005524">
    <property type="term" value="F:ATP binding"/>
    <property type="evidence" value="ECO:0007669"/>
    <property type="project" value="UniProtKB-UniRule"/>
</dbReference>
<evidence type="ECO:0000256" key="5">
    <source>
        <dbReference type="ARBA" id="ARBA00022679"/>
    </source>
</evidence>
<feature type="compositionally biased region" description="Polar residues" evidence="14">
    <location>
        <begin position="362"/>
        <end position="372"/>
    </location>
</feature>
<dbReference type="InterPro" id="IPR017441">
    <property type="entry name" value="Protein_kinase_ATP_BS"/>
</dbReference>
<protein>
    <recommendedName>
        <fullName evidence="3">non-specific serine/threonine protein kinase</fullName>
        <ecNumber evidence="3">2.7.11.1</ecNumber>
    </recommendedName>
</protein>
<name>A4HK07_LEIBR</name>
<dbReference type="InterPro" id="IPR011009">
    <property type="entry name" value="Kinase-like_dom_sf"/>
</dbReference>
<feature type="compositionally biased region" description="Basic residues" evidence="14">
    <location>
        <begin position="1074"/>
        <end position="1083"/>
    </location>
</feature>
<comment type="catalytic activity">
    <reaction evidence="12">
        <text>L-seryl-[protein] + ATP = O-phospho-L-seryl-[protein] + ADP + H(+)</text>
        <dbReference type="Rhea" id="RHEA:17989"/>
        <dbReference type="Rhea" id="RHEA-COMP:9863"/>
        <dbReference type="Rhea" id="RHEA-COMP:11604"/>
        <dbReference type="ChEBI" id="CHEBI:15378"/>
        <dbReference type="ChEBI" id="CHEBI:29999"/>
        <dbReference type="ChEBI" id="CHEBI:30616"/>
        <dbReference type="ChEBI" id="CHEBI:83421"/>
        <dbReference type="ChEBI" id="CHEBI:456216"/>
        <dbReference type="EC" id="2.7.11.1"/>
    </reaction>
</comment>
<feature type="region of interest" description="Disordered" evidence="14">
    <location>
        <begin position="1201"/>
        <end position="1312"/>
    </location>
</feature>
<sequence length="1385" mass="150850">MDKYQRVKVLGKGSFGSAILIKRKTDGLLFVVKEVGMMRMSKKERDEARHECTVLQQLQHPNIVRYVEQFENNNNLYIVMEYCDGGDLAEKVKQSRGPMKESSMLYYFSQICLAMEYLHARHILHRDIKTMNVFLMKNGAVKLGDFGISTVLRTTMGMANTVCGTPYYFSPELCRNRPYNNKSDIWALGVLLYECATGGRHPFDGTSMNQLMQRIVQGHYVPLSSQYSSDFRKMVDWCLQKDPAKRPSIKQTLALPLMRSSLEQLEENLMLATQCRVRLKDIIDFESAMDQEERKGNSPQPSPKPSPHVVAKDGVSPGQAAALAMAHHRISTPSQQPSQPPMPSPGCGGTPAVVGPKPSAPVQRSPSASPRQDNGLHYFYSPYLKKPIVSPLLPGGGARPAPADVPNGVIPPPPAPRPLEEPHHIPPMRNNVNLGGGGAEDRRDLEAGGAPAAAAAAAAAAVTPGPSPNAADVFHADMRRVDAIIARYGRNTDEKAKETIHAYMRRKHEAYLKRQKEELEVRERRNKMRKDELRRVLENQRMAATPLHNNDHRSSPQLNNMNANGYADDRSPRRGAPQSRAKPENLQRPSRSPPSSPSQAKEFVLAHTPTSAEAPVFGRDPRRGAPPGEPVSRPTTPQRQCLPPQTRSSVPAFPHGDPVARKPLRRVLCAANSPQQVLPVQQRRSETKEARRAVTPGPLRTPSARLGIPRGAAIDIDCRSSANSKPEPPYRGRKAPLSAGLGGGIDGHRMMLQPSQQQPPQPRRHTEEEQLLAPRDRREQRALDDAVVARRPSALYPISGDARGHRTPCQAAQPQPLNERELLSKGVPGAAAAERAPPSVGGNPRLQRPSRALQGYLKPLNGRGEDGLSPLTSPISGQSPREGAAGAEHGHRGSSGVSPSARPKQLPSAGNANLPSAVQLELVDIPRAAAPSPKTPVNSSALVGETLRALRRHKMQGGAPAPPSPSVVAAEVKDLPALNFASPELERGVRRSQHRYHSEEAAVRRGMMREQASRDDERFLTDEYRKQHHSEESAVPNTLEVLRNLRMQQDQAMEAEGGAREEANPGGQLALLKQRQRMQHRPRQSSASSCASVALTPPLMTRAAEAVSPPKSEALSFHDRKARGSRDKAAARPSAAHVTALSLGGVNRIAAPSQAALPSAYVGAPPSPKPSTGGGGGVQSSMDGYAEMLQHLKDLLQRRRCSRAGGGSAPISPNTADSAQPAMHRQGDPVARSPVPIQKRELPPPLNPMPFDGDVISGTNGSDDAGVLLSPPHLKETRPLHPQRASLPALKIRLSGNAEEEDEEEDDDFEDAVPLSPVRCAELNDAYARQQDQQPQKSHRASEDVYTNVVDLTSATMEEELEGEEGYTGYDKLPYSNELLKGLQS</sequence>
<feature type="region of interest" description="Disordered" evidence="14">
    <location>
        <begin position="1326"/>
        <end position="1347"/>
    </location>
</feature>
<dbReference type="OMA" id="DEARHEC"/>
<feature type="region of interest" description="Disordered" evidence="14">
    <location>
        <begin position="1359"/>
        <end position="1385"/>
    </location>
</feature>
<dbReference type="RefSeq" id="XP_001567392.1">
    <property type="nucleotide sequence ID" value="XM_001567342.2"/>
</dbReference>
<evidence type="ECO:0000256" key="11">
    <source>
        <dbReference type="ARBA" id="ARBA00047899"/>
    </source>
</evidence>
<dbReference type="PANTHER" id="PTHR44899:SF3">
    <property type="entry name" value="SERINE_THREONINE-PROTEIN KINASE NEK1"/>
    <property type="match status" value="1"/>
</dbReference>
<dbReference type="Proteomes" id="UP000007258">
    <property type="component" value="Chromosome 32"/>
</dbReference>
<feature type="region of interest" description="Disordered" evidence="14">
    <location>
        <begin position="1158"/>
        <end position="1182"/>
    </location>
</feature>
<comment type="cofactor">
    <cofactor evidence="1">
        <name>Mg(2+)</name>
        <dbReference type="ChEBI" id="CHEBI:18420"/>
    </cofactor>
</comment>
<evidence type="ECO:0000256" key="10">
    <source>
        <dbReference type="ARBA" id="ARBA00022842"/>
    </source>
</evidence>
<dbReference type="Pfam" id="PF00069">
    <property type="entry name" value="Pkinase"/>
    <property type="match status" value="1"/>
</dbReference>
<accession>A4HK07</accession>
<evidence type="ECO:0000256" key="4">
    <source>
        <dbReference type="ARBA" id="ARBA00022527"/>
    </source>
</evidence>
<evidence type="ECO:0000256" key="13">
    <source>
        <dbReference type="PROSITE-ProRule" id="PRU10141"/>
    </source>
</evidence>
<dbReference type="InterPro" id="IPR000719">
    <property type="entry name" value="Prot_kinase_dom"/>
</dbReference>